<dbReference type="InterPro" id="IPR048280">
    <property type="entry name" value="COX6B-like"/>
</dbReference>
<reference evidence="4 5" key="1">
    <citation type="journal article" date="2019" name="Sci. Data">
        <title>Hybrid genome assembly and annotation of Danionella translucida.</title>
        <authorList>
            <person name="Kadobianskyi M."/>
            <person name="Schulze L."/>
            <person name="Schuelke M."/>
            <person name="Judkewitz B."/>
        </authorList>
    </citation>
    <scope>NUCLEOTIDE SEQUENCE [LARGE SCALE GENOMIC DNA]</scope>
    <source>
        <strain evidence="4 5">Bolton</strain>
    </source>
</reference>
<dbReference type="PANTHER" id="PTHR46690">
    <property type="entry name" value="CYTOCHROME C OXIDASE ASSEMBLY FACTOR 6 HOMOLOG"/>
    <property type="match status" value="1"/>
</dbReference>
<dbReference type="GO" id="GO:0008535">
    <property type="term" value="P:respiratory chain complex IV assembly"/>
    <property type="evidence" value="ECO:0007669"/>
    <property type="project" value="InterPro"/>
</dbReference>
<dbReference type="InterPro" id="IPR042289">
    <property type="entry name" value="COA6"/>
</dbReference>
<dbReference type="PANTHER" id="PTHR46690:SF1">
    <property type="entry name" value="CYTOCHROME C OXIDASE ASSEMBLY FACTOR 6 HOMOLOG"/>
    <property type="match status" value="1"/>
</dbReference>
<sequence>MSAPNAVQRKACWDARDLLWNCLDVNNDQAPACEKFQKDFEAMCPAQWVKHFDKRRDFLKYKEKLEKDGFQLTKVEEQQ</sequence>
<keyword evidence="2" id="KW-0496">Mitochondrion</keyword>
<dbReference type="Pfam" id="PF02297">
    <property type="entry name" value="COX6B"/>
    <property type="match status" value="1"/>
</dbReference>
<dbReference type="Proteomes" id="UP000316079">
    <property type="component" value="Unassembled WGS sequence"/>
</dbReference>
<evidence type="ECO:0000256" key="2">
    <source>
        <dbReference type="ARBA" id="ARBA00023128"/>
    </source>
</evidence>
<evidence type="ECO:0000313" key="5">
    <source>
        <dbReference type="Proteomes" id="UP000316079"/>
    </source>
</evidence>
<dbReference type="OrthoDB" id="6493944at2759"/>
<dbReference type="GO" id="GO:0042775">
    <property type="term" value="P:mitochondrial ATP synthesis coupled electron transport"/>
    <property type="evidence" value="ECO:0007669"/>
    <property type="project" value="TreeGrafter"/>
</dbReference>
<dbReference type="Gene3D" id="1.10.10.140">
    <property type="entry name" value="Cytochrome c oxidase, subunit VIb"/>
    <property type="match status" value="1"/>
</dbReference>
<dbReference type="PROSITE" id="PS51808">
    <property type="entry name" value="CHCH"/>
    <property type="match status" value="1"/>
</dbReference>
<accession>A0A553N0C8</accession>
<organism evidence="4 5">
    <name type="scientific">Danionella cerebrum</name>
    <dbReference type="NCBI Taxonomy" id="2873325"/>
    <lineage>
        <taxon>Eukaryota</taxon>
        <taxon>Metazoa</taxon>
        <taxon>Chordata</taxon>
        <taxon>Craniata</taxon>
        <taxon>Vertebrata</taxon>
        <taxon>Euteleostomi</taxon>
        <taxon>Actinopterygii</taxon>
        <taxon>Neopterygii</taxon>
        <taxon>Teleostei</taxon>
        <taxon>Ostariophysi</taxon>
        <taxon>Cypriniformes</taxon>
        <taxon>Danionidae</taxon>
        <taxon>Danioninae</taxon>
        <taxon>Danionella</taxon>
    </lineage>
</organism>
<comment type="subcellular location">
    <subcellularLocation>
        <location evidence="1">Mitochondrion</location>
    </subcellularLocation>
</comment>
<evidence type="ECO:0000256" key="3">
    <source>
        <dbReference type="ARBA" id="ARBA00023157"/>
    </source>
</evidence>
<gene>
    <name evidence="4" type="ORF">DNTS_003101</name>
</gene>
<keyword evidence="5" id="KW-1185">Reference proteome</keyword>
<dbReference type="GO" id="GO:0005739">
    <property type="term" value="C:mitochondrion"/>
    <property type="evidence" value="ECO:0007669"/>
    <property type="project" value="UniProtKB-SubCell"/>
</dbReference>
<evidence type="ECO:0000256" key="1">
    <source>
        <dbReference type="ARBA" id="ARBA00004173"/>
    </source>
</evidence>
<keyword evidence="3" id="KW-1015">Disulfide bond</keyword>
<dbReference type="AlphaFoldDB" id="A0A553N0C8"/>
<proteinExistence type="predicted"/>
<comment type="caution">
    <text evidence="4">The sequence shown here is derived from an EMBL/GenBank/DDBJ whole genome shotgun (WGS) entry which is preliminary data.</text>
</comment>
<protein>
    <recommendedName>
        <fullName evidence="6">Cytochrome c oxidase assembly factor 6</fullName>
    </recommendedName>
</protein>
<evidence type="ECO:0000313" key="4">
    <source>
        <dbReference type="EMBL" id="TRY58890.1"/>
    </source>
</evidence>
<evidence type="ECO:0008006" key="6">
    <source>
        <dbReference type="Google" id="ProtNLM"/>
    </source>
</evidence>
<name>A0A553N0C8_9TELE</name>
<dbReference type="InterPro" id="IPR036549">
    <property type="entry name" value="CX6/COA6-like_sf"/>
</dbReference>
<dbReference type="EMBL" id="SRMA01027160">
    <property type="protein sequence ID" value="TRY58890.1"/>
    <property type="molecule type" value="Genomic_DNA"/>
</dbReference>
<dbReference type="SUPFAM" id="SSF47694">
    <property type="entry name" value="Cytochrome c oxidase subunit h"/>
    <property type="match status" value="1"/>
</dbReference>
<dbReference type="STRING" id="623744.A0A553N0C8"/>